<dbReference type="Gene3D" id="3.40.140.10">
    <property type="entry name" value="Cytidine Deaminase, domain 2"/>
    <property type="match status" value="1"/>
</dbReference>
<name>A0A191WGD4_9MICO</name>
<gene>
    <name evidence="4" type="ORF">ATC03_11895</name>
</gene>
<dbReference type="InterPro" id="IPR002125">
    <property type="entry name" value="CMP_dCMP_dom"/>
</dbReference>
<dbReference type="EMBL" id="CP013979">
    <property type="protein sequence ID" value="ANJ27316.1"/>
    <property type="molecule type" value="Genomic_DNA"/>
</dbReference>
<dbReference type="Pfam" id="PF00383">
    <property type="entry name" value="dCMP_cyt_deam_1"/>
    <property type="match status" value="1"/>
</dbReference>
<evidence type="ECO:0000256" key="1">
    <source>
        <dbReference type="ARBA" id="ARBA00022723"/>
    </source>
</evidence>
<keyword evidence="2" id="KW-0862">Zinc</keyword>
<accession>A0A191WGD4</accession>
<dbReference type="Proteomes" id="UP000078437">
    <property type="component" value="Chromosome"/>
</dbReference>
<dbReference type="OrthoDB" id="9802676at2"/>
<dbReference type="InterPro" id="IPR016193">
    <property type="entry name" value="Cytidine_deaminase-like"/>
</dbReference>
<dbReference type="STRING" id="453304.ATC03_11895"/>
<dbReference type="AlphaFoldDB" id="A0A191WGD4"/>
<dbReference type="InterPro" id="IPR016192">
    <property type="entry name" value="APOBEC/CMP_deaminase_Zn-bd"/>
</dbReference>
<feature type="domain" description="CMP/dCMP-type deaminase" evidence="3">
    <location>
        <begin position="16"/>
        <end position="149"/>
    </location>
</feature>
<dbReference type="PANTHER" id="PTHR11079:SF202">
    <property type="entry name" value="TRNA-SPECIFIC ADENOSINE DEAMINASE"/>
    <property type="match status" value="1"/>
</dbReference>
<dbReference type="GO" id="GO:0002100">
    <property type="term" value="P:tRNA wobble adenosine to inosine editing"/>
    <property type="evidence" value="ECO:0007669"/>
    <property type="project" value="TreeGrafter"/>
</dbReference>
<dbReference type="PROSITE" id="PS51747">
    <property type="entry name" value="CYT_DCMP_DEAMINASES_2"/>
    <property type="match status" value="1"/>
</dbReference>
<protein>
    <submittedName>
        <fullName evidence="4">Cytidine deaminase</fullName>
    </submittedName>
</protein>
<dbReference type="CDD" id="cd01285">
    <property type="entry name" value="nucleoside_deaminase"/>
    <property type="match status" value="1"/>
</dbReference>
<organism evidence="4 5">
    <name type="scientific">Agromyces aureus</name>
    <dbReference type="NCBI Taxonomy" id="453304"/>
    <lineage>
        <taxon>Bacteria</taxon>
        <taxon>Bacillati</taxon>
        <taxon>Actinomycetota</taxon>
        <taxon>Actinomycetes</taxon>
        <taxon>Micrococcales</taxon>
        <taxon>Microbacteriaceae</taxon>
        <taxon>Agromyces</taxon>
    </lineage>
</organism>
<keyword evidence="1" id="KW-0479">Metal-binding</keyword>
<dbReference type="GO" id="GO:0008270">
    <property type="term" value="F:zinc ion binding"/>
    <property type="evidence" value="ECO:0007669"/>
    <property type="project" value="InterPro"/>
</dbReference>
<dbReference type="GO" id="GO:0052717">
    <property type="term" value="F:tRNA-specific adenosine-34 deaminase activity"/>
    <property type="evidence" value="ECO:0007669"/>
    <property type="project" value="TreeGrafter"/>
</dbReference>
<proteinExistence type="predicted"/>
<evidence type="ECO:0000259" key="3">
    <source>
        <dbReference type="PROSITE" id="PS51747"/>
    </source>
</evidence>
<dbReference type="SUPFAM" id="SSF53927">
    <property type="entry name" value="Cytidine deaminase-like"/>
    <property type="match status" value="1"/>
</dbReference>
<keyword evidence="5" id="KW-1185">Reference proteome</keyword>
<dbReference type="FunFam" id="3.40.140.10:FF:000051">
    <property type="entry name" value="Nucleoside deaminase"/>
    <property type="match status" value="1"/>
</dbReference>
<evidence type="ECO:0000256" key="2">
    <source>
        <dbReference type="ARBA" id="ARBA00022833"/>
    </source>
</evidence>
<reference evidence="5" key="2">
    <citation type="submission" date="2016-01" db="EMBL/GenBank/DDBJ databases">
        <title>Complete genome sequence of Agromyces aureus AR33T and comparison with related organisms.</title>
        <authorList>
            <person name="Corretto E."/>
            <person name="Antonielli L."/>
            <person name="Sessitsch A."/>
            <person name="Brader G."/>
        </authorList>
    </citation>
    <scope>NUCLEOTIDE SEQUENCE [LARGE SCALE GENOMIC DNA]</scope>
    <source>
        <strain evidence="5">AR33</strain>
    </source>
</reference>
<dbReference type="PANTHER" id="PTHR11079">
    <property type="entry name" value="CYTOSINE DEAMINASE FAMILY MEMBER"/>
    <property type="match status" value="1"/>
</dbReference>
<dbReference type="PROSITE" id="PS00903">
    <property type="entry name" value="CYT_DCMP_DEAMINASES_1"/>
    <property type="match status" value="1"/>
</dbReference>
<dbReference type="KEGG" id="agy:ATC03_11895"/>
<sequence>MSAVTIEPTDPTIVSPADEEHLRHAIEVARRSRAEGNHPFGAVLVAPDGAVVEGTNSVVTAGDPTGHAETNLVRLASARLAPERLRLSTLYTSTEPCAMCAGAIYWSGIGRVVYALSEQGLAAMVPSQDGEPTMDLPCREVFARGGRTVHVAGPALVADAAEVHRGFWDASS</sequence>
<reference evidence="4 5" key="1">
    <citation type="journal article" date="2016" name="Int. J. Syst. Evol. Microbiol.">
        <title>Agromyces aureus sp. nov., isolated from the rhizosphere of Salix caprea L. grown in a heavy-metal-contaminated soil.</title>
        <authorList>
            <person name="Corretto E."/>
            <person name="Antonielli L."/>
            <person name="Sessitsch A."/>
            <person name="Compant S."/>
            <person name="Gorfer M."/>
            <person name="Kuffner M."/>
            <person name="Brader G."/>
        </authorList>
    </citation>
    <scope>NUCLEOTIDE SEQUENCE [LARGE SCALE GENOMIC DNA]</scope>
    <source>
        <strain evidence="4 5">AR33</strain>
    </source>
</reference>
<evidence type="ECO:0000313" key="4">
    <source>
        <dbReference type="EMBL" id="ANJ27316.1"/>
    </source>
</evidence>
<evidence type="ECO:0000313" key="5">
    <source>
        <dbReference type="Proteomes" id="UP000078437"/>
    </source>
</evidence>